<dbReference type="EMBL" id="LXQA010850474">
    <property type="protein sequence ID" value="MCI73972.1"/>
    <property type="molecule type" value="Genomic_DNA"/>
</dbReference>
<accession>A0A392UKI1</accession>
<organism evidence="1 2">
    <name type="scientific">Trifolium medium</name>
    <dbReference type="NCBI Taxonomy" id="97028"/>
    <lineage>
        <taxon>Eukaryota</taxon>
        <taxon>Viridiplantae</taxon>
        <taxon>Streptophyta</taxon>
        <taxon>Embryophyta</taxon>
        <taxon>Tracheophyta</taxon>
        <taxon>Spermatophyta</taxon>
        <taxon>Magnoliopsida</taxon>
        <taxon>eudicotyledons</taxon>
        <taxon>Gunneridae</taxon>
        <taxon>Pentapetalae</taxon>
        <taxon>rosids</taxon>
        <taxon>fabids</taxon>
        <taxon>Fabales</taxon>
        <taxon>Fabaceae</taxon>
        <taxon>Papilionoideae</taxon>
        <taxon>50 kb inversion clade</taxon>
        <taxon>NPAAA clade</taxon>
        <taxon>Hologalegina</taxon>
        <taxon>IRL clade</taxon>
        <taxon>Trifolieae</taxon>
        <taxon>Trifolium</taxon>
    </lineage>
</organism>
<sequence length="70" mass="7333">MSDLYLSDNPFKSTNVESDVAASGTIKSTVAVDASVNASKTLGLEESRVDKNLGKIDVNPTVDDTAVDDT</sequence>
<dbReference type="Proteomes" id="UP000265520">
    <property type="component" value="Unassembled WGS sequence"/>
</dbReference>
<evidence type="ECO:0000313" key="1">
    <source>
        <dbReference type="EMBL" id="MCI73972.1"/>
    </source>
</evidence>
<protein>
    <submittedName>
        <fullName evidence="1">Uncharacterized protein</fullName>
    </submittedName>
</protein>
<name>A0A392UKI1_9FABA</name>
<proteinExistence type="predicted"/>
<reference evidence="1 2" key="1">
    <citation type="journal article" date="2018" name="Front. Plant Sci.">
        <title>Red Clover (Trifolium pratense) and Zigzag Clover (T. medium) - A Picture of Genomic Similarities and Differences.</title>
        <authorList>
            <person name="Dluhosova J."/>
            <person name="Istvanek J."/>
            <person name="Nedelnik J."/>
            <person name="Repkova J."/>
        </authorList>
    </citation>
    <scope>NUCLEOTIDE SEQUENCE [LARGE SCALE GENOMIC DNA]</scope>
    <source>
        <strain evidence="2">cv. 10/8</strain>
        <tissue evidence="1">Leaf</tissue>
    </source>
</reference>
<keyword evidence="2" id="KW-1185">Reference proteome</keyword>
<evidence type="ECO:0000313" key="2">
    <source>
        <dbReference type="Proteomes" id="UP000265520"/>
    </source>
</evidence>
<feature type="non-terminal residue" evidence="1">
    <location>
        <position position="70"/>
    </location>
</feature>
<comment type="caution">
    <text evidence="1">The sequence shown here is derived from an EMBL/GenBank/DDBJ whole genome shotgun (WGS) entry which is preliminary data.</text>
</comment>
<dbReference type="AlphaFoldDB" id="A0A392UKI1"/>